<evidence type="ECO:0000256" key="1">
    <source>
        <dbReference type="ARBA" id="ARBA00004141"/>
    </source>
</evidence>
<evidence type="ECO:0000256" key="3">
    <source>
        <dbReference type="ARBA" id="ARBA00022692"/>
    </source>
</evidence>
<dbReference type="PANTHER" id="PTHR31272">
    <property type="entry name" value="CYTOCHROME C-TYPE BIOGENESIS PROTEIN HI_1454-RELATED"/>
    <property type="match status" value="1"/>
</dbReference>
<accession>A0A3L9DWT0</accession>
<evidence type="ECO:0000256" key="4">
    <source>
        <dbReference type="ARBA" id="ARBA00022989"/>
    </source>
</evidence>
<dbReference type="InterPro" id="IPR051790">
    <property type="entry name" value="Cytochrome_c-biogenesis_DsbD"/>
</dbReference>
<name>A0A3L9DWT0_9STRE</name>
<dbReference type="Proteomes" id="UP000279194">
    <property type="component" value="Unassembled WGS sequence"/>
</dbReference>
<dbReference type="GO" id="GO:0016020">
    <property type="term" value="C:membrane"/>
    <property type="evidence" value="ECO:0007669"/>
    <property type="project" value="UniProtKB-SubCell"/>
</dbReference>
<keyword evidence="9" id="KW-1185">Reference proteome</keyword>
<evidence type="ECO:0000259" key="7">
    <source>
        <dbReference type="Pfam" id="PF02683"/>
    </source>
</evidence>
<feature type="transmembrane region" description="Helical" evidence="6">
    <location>
        <begin position="50"/>
        <end position="72"/>
    </location>
</feature>
<feature type="transmembrane region" description="Helical" evidence="6">
    <location>
        <begin position="19"/>
        <end position="38"/>
    </location>
</feature>
<dbReference type="RefSeq" id="WP_121834936.1">
    <property type="nucleotide sequence ID" value="NZ_CP163513.1"/>
</dbReference>
<reference evidence="8 9" key="1">
    <citation type="submission" date="2018-10" db="EMBL/GenBank/DDBJ databases">
        <title>Streptococcus hillyeri sp. nov., isolated from equine tracheal sample.</title>
        <authorList>
            <person name="Macfadyen A.C."/>
            <person name="Waller A."/>
            <person name="Paterson G.K."/>
        </authorList>
    </citation>
    <scope>NUCLEOTIDE SEQUENCE [LARGE SCALE GENOMIC DNA]</scope>
    <source>
        <strain evidence="8 9">28462</strain>
    </source>
</reference>
<sequence>MIMNVVQIVTLFLEGVLSFFSPCVLPILPIYVGILAGNEDTQAEKSQKKVIINTLFFAVGISLTFFLLTFASSFLSRYFLQHSFFLQGLSAVMILVFGLFQLGLIKIPAFFKEISAKHKVYRSGQKMTPLLALVMGFAFSFSWTPCIGPILASVFLYASSQAGWLSSVLVIVYCLGFILPFVLLAFFSQKMLALFKAGQKWLHYTKLLSGILLIGIACSLIWNLF</sequence>
<dbReference type="GO" id="GO:0017004">
    <property type="term" value="P:cytochrome complex assembly"/>
    <property type="evidence" value="ECO:0007669"/>
    <property type="project" value="InterPro"/>
</dbReference>
<keyword evidence="3 6" id="KW-0812">Transmembrane</keyword>
<evidence type="ECO:0000313" key="8">
    <source>
        <dbReference type="EMBL" id="RLY04179.1"/>
    </source>
</evidence>
<feature type="transmembrane region" description="Helical" evidence="6">
    <location>
        <begin position="207"/>
        <end position="224"/>
    </location>
</feature>
<dbReference type="InterPro" id="IPR003834">
    <property type="entry name" value="Cyt_c_assmbl_TM_dom"/>
</dbReference>
<comment type="similarity">
    <text evidence="2">Belongs to the DsbD family.</text>
</comment>
<keyword evidence="4 6" id="KW-1133">Transmembrane helix</keyword>
<evidence type="ECO:0000256" key="5">
    <source>
        <dbReference type="ARBA" id="ARBA00023136"/>
    </source>
</evidence>
<dbReference type="Pfam" id="PF02683">
    <property type="entry name" value="DsbD_TM"/>
    <property type="match status" value="1"/>
</dbReference>
<comment type="subcellular location">
    <subcellularLocation>
        <location evidence="1">Membrane</location>
        <topology evidence="1">Multi-pass membrane protein</topology>
    </subcellularLocation>
</comment>
<dbReference type="EMBL" id="RCVM01000004">
    <property type="protein sequence ID" value="RLY04179.1"/>
    <property type="molecule type" value="Genomic_DNA"/>
</dbReference>
<evidence type="ECO:0000313" key="9">
    <source>
        <dbReference type="Proteomes" id="UP000279194"/>
    </source>
</evidence>
<dbReference type="AlphaFoldDB" id="A0A3L9DWT0"/>
<gene>
    <name evidence="8" type="ORF">EAF07_03670</name>
</gene>
<dbReference type="OrthoDB" id="9803065at2"/>
<proteinExistence type="inferred from homology"/>
<organism evidence="8 9">
    <name type="scientific">Streptococcus hillyeri</name>
    <dbReference type="NCBI Taxonomy" id="2282420"/>
    <lineage>
        <taxon>Bacteria</taxon>
        <taxon>Bacillati</taxon>
        <taxon>Bacillota</taxon>
        <taxon>Bacilli</taxon>
        <taxon>Lactobacillales</taxon>
        <taxon>Streptococcaceae</taxon>
        <taxon>Streptococcus</taxon>
    </lineage>
</organism>
<feature type="transmembrane region" description="Helical" evidence="6">
    <location>
        <begin position="84"/>
        <end position="109"/>
    </location>
</feature>
<keyword evidence="5 6" id="KW-0472">Membrane</keyword>
<feature type="transmembrane region" description="Helical" evidence="6">
    <location>
        <begin position="164"/>
        <end position="187"/>
    </location>
</feature>
<dbReference type="PANTHER" id="PTHR31272:SF4">
    <property type="entry name" value="CYTOCHROME C-TYPE BIOGENESIS PROTEIN HI_1454-RELATED"/>
    <property type="match status" value="1"/>
</dbReference>
<evidence type="ECO:0000256" key="2">
    <source>
        <dbReference type="ARBA" id="ARBA00006143"/>
    </source>
</evidence>
<feature type="domain" description="Cytochrome C biogenesis protein transmembrane" evidence="7">
    <location>
        <begin position="6"/>
        <end position="221"/>
    </location>
</feature>
<comment type="caution">
    <text evidence="8">The sequence shown here is derived from an EMBL/GenBank/DDBJ whole genome shotgun (WGS) entry which is preliminary data.</text>
</comment>
<protein>
    <submittedName>
        <fullName evidence="8">Cytochrome c biogenesis protein CcdA</fullName>
    </submittedName>
</protein>
<evidence type="ECO:0000256" key="6">
    <source>
        <dbReference type="SAM" id="Phobius"/>
    </source>
</evidence>
<feature type="transmembrane region" description="Helical" evidence="6">
    <location>
        <begin position="130"/>
        <end position="158"/>
    </location>
</feature>